<evidence type="ECO:0000313" key="14">
    <source>
        <dbReference type="EMBL" id="KIW03356.1"/>
    </source>
</evidence>
<dbReference type="GO" id="GO:0020037">
    <property type="term" value="F:heme binding"/>
    <property type="evidence" value="ECO:0007669"/>
    <property type="project" value="UniProtKB-UniRule"/>
</dbReference>
<organism evidence="14 15">
    <name type="scientific">Verruconis gallopava</name>
    <dbReference type="NCBI Taxonomy" id="253628"/>
    <lineage>
        <taxon>Eukaryota</taxon>
        <taxon>Fungi</taxon>
        <taxon>Dikarya</taxon>
        <taxon>Ascomycota</taxon>
        <taxon>Pezizomycotina</taxon>
        <taxon>Dothideomycetes</taxon>
        <taxon>Pleosporomycetidae</taxon>
        <taxon>Venturiales</taxon>
        <taxon>Sympoventuriaceae</taxon>
        <taxon>Verruconis</taxon>
    </lineage>
</organism>
<keyword evidence="5 12" id="KW-0560">Oxidoreductase</keyword>
<feature type="binding site" evidence="9">
    <location>
        <position position="276"/>
    </location>
    <ligand>
        <name>Ca(2+)</name>
        <dbReference type="ChEBI" id="CHEBI:29108"/>
        <label>2</label>
    </ligand>
</feature>
<evidence type="ECO:0000313" key="15">
    <source>
        <dbReference type="Proteomes" id="UP000053259"/>
    </source>
</evidence>
<dbReference type="PANTHER" id="PTHR31356">
    <property type="entry name" value="THYLAKOID LUMENAL 29 KDA PROTEIN, CHLOROPLASTIC-RELATED"/>
    <property type="match status" value="1"/>
</dbReference>
<keyword evidence="2 12" id="KW-0575">Peroxidase</keyword>
<dbReference type="PANTHER" id="PTHR31356:SF66">
    <property type="entry name" value="CATALASE-PEROXIDASE"/>
    <property type="match status" value="1"/>
</dbReference>
<dbReference type="HOGENOM" id="CLU_041038_1_0_1"/>
<evidence type="ECO:0000256" key="12">
    <source>
        <dbReference type="RuleBase" id="RU363051"/>
    </source>
</evidence>
<dbReference type="GO" id="GO:0004601">
    <property type="term" value="F:peroxidase activity"/>
    <property type="evidence" value="ECO:0007669"/>
    <property type="project" value="UniProtKB-KW"/>
</dbReference>
<keyword evidence="7" id="KW-0325">Glycoprotein</keyword>
<comment type="cofactor">
    <cofactor evidence="9">
        <name>heme b</name>
        <dbReference type="ChEBI" id="CHEBI:60344"/>
    </cofactor>
    <text evidence="9">Binds 1 heme b (iron(II)-protoporphyrin IX) group per subunit.</text>
</comment>
<dbReference type="InterPro" id="IPR044831">
    <property type="entry name" value="Ccp1-like"/>
</dbReference>
<dbReference type="InterPro" id="IPR010255">
    <property type="entry name" value="Haem_peroxidase_sf"/>
</dbReference>
<protein>
    <recommendedName>
        <fullName evidence="12">Peroxidase</fullName>
        <ecNumber evidence="12">1.11.1.-</ecNumber>
    </recommendedName>
</protein>
<dbReference type="EMBL" id="KN847545">
    <property type="protein sequence ID" value="KIW03356.1"/>
    <property type="molecule type" value="Genomic_DNA"/>
</dbReference>
<evidence type="ECO:0000256" key="6">
    <source>
        <dbReference type="ARBA" id="ARBA00023004"/>
    </source>
</evidence>
<gene>
    <name evidence="14" type="ORF">PV09_05564</name>
</gene>
<keyword evidence="9 12" id="KW-0106">Calcium</keyword>
<dbReference type="GO" id="GO:0000302">
    <property type="term" value="P:response to reactive oxygen species"/>
    <property type="evidence" value="ECO:0007669"/>
    <property type="project" value="TreeGrafter"/>
</dbReference>
<evidence type="ECO:0000256" key="1">
    <source>
        <dbReference type="ARBA" id="ARBA00006089"/>
    </source>
</evidence>
<feature type="binding site" evidence="9">
    <location>
        <position position="138"/>
    </location>
    <ligand>
        <name>Ca(2+)</name>
        <dbReference type="ChEBI" id="CHEBI:29108"/>
        <label>1</label>
    </ligand>
</feature>
<dbReference type="RefSeq" id="XP_016213225.1">
    <property type="nucleotide sequence ID" value="XM_016359086.1"/>
</dbReference>
<feature type="binding site" description="axial binding residue" evidence="9">
    <location>
        <position position="256"/>
    </location>
    <ligand>
        <name>heme b</name>
        <dbReference type="ChEBI" id="CHEBI:60344"/>
    </ligand>
    <ligandPart>
        <name>Fe</name>
        <dbReference type="ChEBI" id="CHEBI:18248"/>
    </ligandPart>
</feature>
<evidence type="ECO:0000256" key="3">
    <source>
        <dbReference type="ARBA" id="ARBA00022617"/>
    </source>
</evidence>
<keyword evidence="11" id="KW-1015">Disulfide bond</keyword>
<feature type="binding site" evidence="9">
    <location>
        <position position="154"/>
    </location>
    <ligand>
        <name>Ca(2+)</name>
        <dbReference type="ChEBI" id="CHEBI:29108"/>
        <label>1</label>
    </ligand>
</feature>
<dbReference type="GO" id="GO:0046872">
    <property type="term" value="F:metal ion binding"/>
    <property type="evidence" value="ECO:0007669"/>
    <property type="project" value="UniProtKB-UniRule"/>
</dbReference>
<keyword evidence="4 9" id="KW-0479">Metal-binding</keyword>
<dbReference type="PROSITE" id="PS50873">
    <property type="entry name" value="PEROXIDASE_4"/>
    <property type="match status" value="1"/>
</dbReference>
<accession>A0A0D1XLQ8</accession>
<dbReference type="GeneID" id="27313537"/>
<dbReference type="Proteomes" id="UP000053259">
    <property type="component" value="Unassembled WGS sequence"/>
</dbReference>
<dbReference type="SUPFAM" id="SSF48113">
    <property type="entry name" value="Heme-dependent peroxidases"/>
    <property type="match status" value="1"/>
</dbReference>
<keyword evidence="15" id="KW-1185">Reference proteome</keyword>
<dbReference type="OrthoDB" id="2113341at2759"/>
<keyword evidence="6 9" id="KW-0408">Iron</keyword>
<evidence type="ECO:0000256" key="4">
    <source>
        <dbReference type="ARBA" id="ARBA00022723"/>
    </source>
</evidence>
<dbReference type="InParanoid" id="A0A0D1XLQ8"/>
<feature type="binding site" evidence="9">
    <location>
        <position position="257"/>
    </location>
    <ligand>
        <name>Ca(2+)</name>
        <dbReference type="ChEBI" id="CHEBI:29108"/>
        <label>2</label>
    </ligand>
</feature>
<dbReference type="PRINTS" id="PR00462">
    <property type="entry name" value="LIGNINASE"/>
</dbReference>
<feature type="binding site" evidence="9">
    <location>
        <position position="281"/>
    </location>
    <ligand>
        <name>Ca(2+)</name>
        <dbReference type="ChEBI" id="CHEBI:29108"/>
        <label>2</label>
    </ligand>
</feature>
<feature type="binding site" evidence="9">
    <location>
        <position position="152"/>
    </location>
    <ligand>
        <name>Ca(2+)</name>
        <dbReference type="ChEBI" id="CHEBI:29108"/>
        <label>1</label>
    </ligand>
</feature>
<dbReference type="PROSITE" id="PS00436">
    <property type="entry name" value="PEROXIDASE_2"/>
    <property type="match status" value="1"/>
</dbReference>
<evidence type="ECO:0000259" key="13">
    <source>
        <dbReference type="PROSITE" id="PS50873"/>
    </source>
</evidence>
<dbReference type="Gene3D" id="1.10.520.10">
    <property type="match status" value="1"/>
</dbReference>
<sequence length="338" mass="35875">MKFSIVALGASLSTTALAFPGMTGGSDDMMNFHKSLIKRAQLGGPHMRRDGTPDLPALNNVTSTGTGQQIKDCLYGTISCEAAPQKTYVAPALGSKECDSDKCCIWDYVVKDLVTMFTLPNGQCSELARQAIRLGFHDAGAWSINSGFGGADGSMLISDEVSRPENKGLESIVASGKSLLAKWNVSAADLVQLMANVATVICPLGPRVLTFIGRPDSADSPTDLLPGPFSDATTLINLFQDKTISSDELVALVGAHSTSHQDFVDPSNAGSFQDTTPGVWDTLFYSETANNAFSVSDVTKFPSDIALSKDARTSGVWGAMTNQRTWNAACTSYLSICF</sequence>
<dbReference type="InterPro" id="IPR002016">
    <property type="entry name" value="Haem_peroxidase"/>
</dbReference>
<comment type="similarity">
    <text evidence="1 12">Belongs to the peroxidase family. Ligninase subfamily.</text>
</comment>
<feature type="site" description="Transition state stabilizer" evidence="10">
    <location>
        <position position="133"/>
    </location>
</feature>
<reference evidence="14 15" key="1">
    <citation type="submission" date="2015-01" db="EMBL/GenBank/DDBJ databases">
        <title>The Genome Sequence of Ochroconis gallopava CBS43764.</title>
        <authorList>
            <consortium name="The Broad Institute Genomics Platform"/>
            <person name="Cuomo C."/>
            <person name="de Hoog S."/>
            <person name="Gorbushina A."/>
            <person name="Stielow B."/>
            <person name="Teixiera M."/>
            <person name="Abouelleil A."/>
            <person name="Chapman S.B."/>
            <person name="Priest M."/>
            <person name="Young S.K."/>
            <person name="Wortman J."/>
            <person name="Nusbaum C."/>
            <person name="Birren B."/>
        </authorList>
    </citation>
    <scope>NUCLEOTIDE SEQUENCE [LARGE SCALE GENOMIC DNA]</scope>
    <source>
        <strain evidence="14 15">CBS 43764</strain>
    </source>
</reference>
<feature type="active site" description="Proton acceptor" evidence="8">
    <location>
        <position position="137"/>
    </location>
</feature>
<evidence type="ECO:0000256" key="8">
    <source>
        <dbReference type="PIRSR" id="PIRSR601621-1"/>
    </source>
</evidence>
<evidence type="ECO:0000256" key="7">
    <source>
        <dbReference type="ARBA" id="ARBA00023180"/>
    </source>
</evidence>
<dbReference type="InterPro" id="IPR019794">
    <property type="entry name" value="Peroxidases_AS"/>
</dbReference>
<feature type="domain" description="Plant heme peroxidase family profile" evidence="13">
    <location>
        <begin position="185"/>
        <end position="257"/>
    </location>
</feature>
<dbReference type="PRINTS" id="PR00458">
    <property type="entry name" value="PEROXIDASE"/>
</dbReference>
<proteinExistence type="inferred from homology"/>
<feature type="chain" id="PRO_5006986407" description="Peroxidase" evidence="12">
    <location>
        <begin position="19"/>
        <end position="338"/>
    </location>
</feature>
<evidence type="ECO:0000256" key="10">
    <source>
        <dbReference type="PIRSR" id="PIRSR601621-3"/>
    </source>
</evidence>
<dbReference type="EC" id="1.11.1.-" evidence="12"/>
<dbReference type="AlphaFoldDB" id="A0A0D1XLQ8"/>
<keyword evidence="12" id="KW-0732">Signal</keyword>
<keyword evidence="3 9" id="KW-0349">Heme</keyword>
<evidence type="ECO:0000256" key="5">
    <source>
        <dbReference type="ARBA" id="ARBA00023002"/>
    </source>
</evidence>
<feature type="binding site" evidence="9">
    <location>
        <position position="274"/>
    </location>
    <ligand>
        <name>Ca(2+)</name>
        <dbReference type="ChEBI" id="CHEBI:29108"/>
        <label>2</label>
    </ligand>
</feature>
<name>A0A0D1XLQ8_9PEZI</name>
<dbReference type="GO" id="GO:0034599">
    <property type="term" value="P:cellular response to oxidative stress"/>
    <property type="evidence" value="ECO:0007669"/>
    <property type="project" value="InterPro"/>
</dbReference>
<dbReference type="Pfam" id="PF00141">
    <property type="entry name" value="peroxidase"/>
    <property type="match status" value="1"/>
</dbReference>
<dbReference type="STRING" id="253628.A0A0D1XLQ8"/>
<feature type="disulfide bond" evidence="11">
    <location>
        <begin position="124"/>
        <end position="202"/>
    </location>
</feature>
<dbReference type="InterPro" id="IPR001621">
    <property type="entry name" value="Ligninase"/>
</dbReference>
<dbReference type="VEuPathDB" id="FungiDB:PV09_05564"/>
<evidence type="ECO:0000256" key="2">
    <source>
        <dbReference type="ARBA" id="ARBA00022559"/>
    </source>
</evidence>
<feature type="signal peptide" evidence="12">
    <location>
        <begin position="1"/>
        <end position="18"/>
    </location>
</feature>
<dbReference type="GO" id="GO:0042744">
    <property type="term" value="P:hydrogen peroxide catabolic process"/>
    <property type="evidence" value="ECO:0007669"/>
    <property type="project" value="TreeGrafter"/>
</dbReference>
<comment type="cofactor">
    <cofactor evidence="9 12">
        <name>Ca(2+)</name>
        <dbReference type="ChEBI" id="CHEBI:29108"/>
    </cofactor>
    <text evidence="9 12">Binds 2 calcium ions per subunit.</text>
</comment>
<evidence type="ECO:0000256" key="11">
    <source>
        <dbReference type="PIRSR" id="PIRSR601621-4"/>
    </source>
</evidence>
<feature type="binding site" evidence="9">
    <location>
        <position position="150"/>
    </location>
    <ligand>
        <name>Ca(2+)</name>
        <dbReference type="ChEBI" id="CHEBI:29108"/>
        <label>1</label>
    </ligand>
</feature>
<evidence type="ECO:0000256" key="9">
    <source>
        <dbReference type="PIRSR" id="PIRSR601621-2"/>
    </source>
</evidence>